<dbReference type="EMBL" id="CM007382">
    <property type="protein sequence ID" value="ONK78311.1"/>
    <property type="molecule type" value="Genomic_DNA"/>
</dbReference>
<proteinExistence type="predicted"/>
<keyword evidence="2" id="KW-1185">Reference proteome</keyword>
<evidence type="ECO:0000313" key="1">
    <source>
        <dbReference type="EMBL" id="ONK78311.1"/>
    </source>
</evidence>
<dbReference type="AlphaFoldDB" id="A0A5P1FNQ4"/>
<gene>
    <name evidence="1" type="ORF">A4U43_C02F17090</name>
</gene>
<accession>A0A5P1FNQ4</accession>
<protein>
    <submittedName>
        <fullName evidence="1">Uncharacterized protein</fullName>
    </submittedName>
</protein>
<sequence>MLRIYRKPQVLIPICVIPTEDYRQNPWRRLKLVDGVTGGEGRQRHWRSTGINFVENNSSHIYDDVRSCMDAIDNGSQLNSCQSHGAGKENSNTYPSQISVHRNRKMTRRPLGNISSCVVNLSNSFALTNCPANIATTSEHKSKRMRSSQTICISDKDSNTRALEGISCCTMDSSSQSIFEHHAREGDYLSNLFSNKAQEISGQNAPVQTSTQTVSILNRATDDTNVDAQRLPNSTQDILLILLEG</sequence>
<dbReference type="Proteomes" id="UP000243459">
    <property type="component" value="Chromosome 2"/>
</dbReference>
<dbReference type="Gramene" id="ONK78311">
    <property type="protein sequence ID" value="ONK78311"/>
    <property type="gene ID" value="A4U43_C02F17090"/>
</dbReference>
<organism evidence="1 2">
    <name type="scientific">Asparagus officinalis</name>
    <name type="common">Garden asparagus</name>
    <dbReference type="NCBI Taxonomy" id="4686"/>
    <lineage>
        <taxon>Eukaryota</taxon>
        <taxon>Viridiplantae</taxon>
        <taxon>Streptophyta</taxon>
        <taxon>Embryophyta</taxon>
        <taxon>Tracheophyta</taxon>
        <taxon>Spermatophyta</taxon>
        <taxon>Magnoliopsida</taxon>
        <taxon>Liliopsida</taxon>
        <taxon>Asparagales</taxon>
        <taxon>Asparagaceae</taxon>
        <taxon>Asparagoideae</taxon>
        <taxon>Asparagus</taxon>
    </lineage>
</organism>
<name>A0A5P1FNQ4_ASPOF</name>
<evidence type="ECO:0000313" key="2">
    <source>
        <dbReference type="Proteomes" id="UP000243459"/>
    </source>
</evidence>
<reference evidence="2" key="1">
    <citation type="journal article" date="2017" name="Nat. Commun.">
        <title>The asparagus genome sheds light on the origin and evolution of a young Y chromosome.</title>
        <authorList>
            <person name="Harkess A."/>
            <person name="Zhou J."/>
            <person name="Xu C."/>
            <person name="Bowers J.E."/>
            <person name="Van der Hulst R."/>
            <person name="Ayyampalayam S."/>
            <person name="Mercati F."/>
            <person name="Riccardi P."/>
            <person name="McKain M.R."/>
            <person name="Kakrana A."/>
            <person name="Tang H."/>
            <person name="Ray J."/>
            <person name="Groenendijk J."/>
            <person name="Arikit S."/>
            <person name="Mathioni S.M."/>
            <person name="Nakano M."/>
            <person name="Shan H."/>
            <person name="Telgmann-Rauber A."/>
            <person name="Kanno A."/>
            <person name="Yue Z."/>
            <person name="Chen H."/>
            <person name="Li W."/>
            <person name="Chen Y."/>
            <person name="Xu X."/>
            <person name="Zhang Y."/>
            <person name="Luo S."/>
            <person name="Chen H."/>
            <person name="Gao J."/>
            <person name="Mao Z."/>
            <person name="Pires J.C."/>
            <person name="Luo M."/>
            <person name="Kudrna D."/>
            <person name="Wing R.A."/>
            <person name="Meyers B.C."/>
            <person name="Yi K."/>
            <person name="Kong H."/>
            <person name="Lavrijsen P."/>
            <person name="Sunseri F."/>
            <person name="Falavigna A."/>
            <person name="Ye Y."/>
            <person name="Leebens-Mack J.H."/>
            <person name="Chen G."/>
        </authorList>
    </citation>
    <scope>NUCLEOTIDE SEQUENCE [LARGE SCALE GENOMIC DNA]</scope>
    <source>
        <strain evidence="2">cv. DH0086</strain>
    </source>
</reference>